<feature type="region of interest" description="Disordered" evidence="1">
    <location>
        <begin position="33"/>
        <end position="82"/>
    </location>
</feature>
<reference evidence="3 5" key="3">
    <citation type="submission" date="2017-11" db="EMBL/GenBank/DDBJ databases">
        <title>De-novo sequencing of pomegranate (Punica granatum L.) genome.</title>
        <authorList>
            <person name="Akparov Z."/>
            <person name="Amiraslanov A."/>
            <person name="Hajiyeva S."/>
            <person name="Abbasov M."/>
            <person name="Kaur K."/>
            <person name="Hamwieh A."/>
            <person name="Solovyev V."/>
            <person name="Salamov A."/>
            <person name="Braich B."/>
            <person name="Kosarev P."/>
            <person name="Mahmoud A."/>
            <person name="Hajiyev E."/>
            <person name="Babayeva S."/>
            <person name="Izzatullayeva V."/>
            <person name="Mammadov A."/>
            <person name="Mammadov A."/>
            <person name="Sharifova S."/>
            <person name="Ojaghi J."/>
            <person name="Eynullazada K."/>
            <person name="Bayramov B."/>
            <person name="Abdulazimova A."/>
            <person name="Shahmuradov I."/>
        </authorList>
    </citation>
    <scope>NUCLEOTIDE SEQUENCE [LARGE SCALE GENOMIC DNA]</scope>
    <source>
        <strain evidence="3">AG2017</strain>
        <strain evidence="5">cv. AG2017</strain>
        <tissue evidence="3">Leaf</tissue>
    </source>
</reference>
<dbReference type="GeneID" id="116197081"/>
<dbReference type="AlphaFoldDB" id="A0A218WI56"/>
<feature type="region of interest" description="Disordered" evidence="1">
    <location>
        <begin position="127"/>
        <end position="168"/>
    </location>
</feature>
<accession>A0A218WI56</accession>
<dbReference type="EMBL" id="PGOL01001251">
    <property type="protein sequence ID" value="PKI59676.1"/>
    <property type="molecule type" value="Genomic_DNA"/>
</dbReference>
<evidence type="ECO:0000313" key="5">
    <source>
        <dbReference type="Proteomes" id="UP000233551"/>
    </source>
</evidence>
<evidence type="ECO:0000256" key="1">
    <source>
        <dbReference type="SAM" id="MobiDB-lite"/>
    </source>
</evidence>
<gene>
    <name evidence="2" type="ORF">CDL15_Pgr005880</name>
    <name evidence="3" type="ORF">CRG98_019938</name>
</gene>
<comment type="caution">
    <text evidence="2">The sequence shown here is derived from an EMBL/GenBank/DDBJ whole genome shotgun (WGS) entry which is preliminary data.</text>
</comment>
<protein>
    <submittedName>
        <fullName evidence="2">Uncharacterized protein</fullName>
    </submittedName>
</protein>
<feature type="compositionally biased region" description="Basic residues" evidence="1">
    <location>
        <begin position="54"/>
        <end position="69"/>
    </location>
</feature>
<dbReference type="STRING" id="22663.A0A218WI56"/>
<dbReference type="Proteomes" id="UP000233551">
    <property type="component" value="Unassembled WGS sequence"/>
</dbReference>
<evidence type="ECO:0000313" key="3">
    <source>
        <dbReference type="EMBL" id="PKI59676.1"/>
    </source>
</evidence>
<dbReference type="PANTHER" id="PTHR31865:SF3">
    <property type="entry name" value="PHOSPHODIESTERASE EPSILON-1, PUTATIVE (DUF1685)-RELATED"/>
    <property type="match status" value="1"/>
</dbReference>
<reference evidence="4" key="1">
    <citation type="journal article" date="2017" name="Plant J.">
        <title>The pomegranate (Punica granatum L.) genome and the genomics of punicalagin biosynthesis.</title>
        <authorList>
            <person name="Qin G."/>
            <person name="Xu C."/>
            <person name="Ming R."/>
            <person name="Tang H."/>
            <person name="Guyot R."/>
            <person name="Kramer E.M."/>
            <person name="Hu Y."/>
            <person name="Yi X."/>
            <person name="Qi Y."/>
            <person name="Xu X."/>
            <person name="Gao Z."/>
            <person name="Pan H."/>
            <person name="Jian J."/>
            <person name="Tian Y."/>
            <person name="Yue Z."/>
            <person name="Xu Y."/>
        </authorList>
    </citation>
    <scope>NUCLEOTIDE SEQUENCE [LARGE SCALE GENOMIC DNA]</scope>
    <source>
        <strain evidence="4">cv. Dabenzi</strain>
    </source>
</reference>
<dbReference type="OrthoDB" id="1912729at2759"/>
<reference evidence="2" key="2">
    <citation type="submission" date="2017-06" db="EMBL/GenBank/DDBJ databases">
        <title>The pomegranate genome and the genomics of punicalagin biosynthesis.</title>
        <authorList>
            <person name="Xu C."/>
        </authorList>
    </citation>
    <scope>NUCLEOTIDE SEQUENCE [LARGE SCALE GENOMIC DNA]</scope>
    <source>
        <tissue evidence="2">Fresh leaf</tissue>
    </source>
</reference>
<organism evidence="2 4">
    <name type="scientific">Punica granatum</name>
    <name type="common">Pomegranate</name>
    <dbReference type="NCBI Taxonomy" id="22663"/>
    <lineage>
        <taxon>Eukaryota</taxon>
        <taxon>Viridiplantae</taxon>
        <taxon>Streptophyta</taxon>
        <taxon>Embryophyta</taxon>
        <taxon>Tracheophyta</taxon>
        <taxon>Spermatophyta</taxon>
        <taxon>Magnoliopsida</taxon>
        <taxon>eudicotyledons</taxon>
        <taxon>Gunneridae</taxon>
        <taxon>Pentapetalae</taxon>
        <taxon>rosids</taxon>
        <taxon>malvids</taxon>
        <taxon>Myrtales</taxon>
        <taxon>Lythraceae</taxon>
        <taxon>Punica</taxon>
    </lineage>
</organism>
<keyword evidence="5" id="KW-1185">Reference proteome</keyword>
<dbReference type="PANTHER" id="PTHR31865">
    <property type="entry name" value="OSJNBA0071G03.3 PROTEIN"/>
    <property type="match status" value="1"/>
</dbReference>
<dbReference type="Pfam" id="PF07939">
    <property type="entry name" value="DUF1685"/>
    <property type="match status" value="1"/>
</dbReference>
<dbReference type="Proteomes" id="UP000197138">
    <property type="component" value="Unassembled WGS sequence"/>
</dbReference>
<dbReference type="InterPro" id="IPR012881">
    <property type="entry name" value="DUF1685"/>
</dbReference>
<sequence length="193" mass="21594">MCIGLTSKLPAPNSPCYDGSENEEVPAVVCPHRNRQLSRQMSMSETPRDAIWERRRRQQVLRKEHRRKSTTGDNSSDSDITDEDLSELKACIELGFGFKEEKGQELCNTLPALDLYFAVNRQLSSSPRSTLQGHMSPWSSPSLSPSNLPSPSGSTTSEPETWKICSPGEDPQQVKIKLRHWAQAVACSLMQSY</sequence>
<name>A0A218WI56_PUNGR</name>
<evidence type="ECO:0000313" key="2">
    <source>
        <dbReference type="EMBL" id="OWM71692.1"/>
    </source>
</evidence>
<feature type="compositionally biased region" description="Low complexity" evidence="1">
    <location>
        <begin position="136"/>
        <end position="159"/>
    </location>
</feature>
<dbReference type="EMBL" id="MTKT01004399">
    <property type="protein sequence ID" value="OWM71692.1"/>
    <property type="molecule type" value="Genomic_DNA"/>
</dbReference>
<proteinExistence type="predicted"/>
<evidence type="ECO:0000313" key="4">
    <source>
        <dbReference type="Proteomes" id="UP000197138"/>
    </source>
</evidence>